<evidence type="ECO:0000313" key="1">
    <source>
        <dbReference type="EMBL" id="TVP39189.1"/>
    </source>
</evidence>
<dbReference type="RefSeq" id="WP_222424984.1">
    <property type="nucleotide sequence ID" value="NZ_ML675593.1"/>
</dbReference>
<gene>
    <name evidence="1" type="ORF">NARC_190025</name>
</gene>
<protein>
    <submittedName>
        <fullName evidence="1">Uncharacterized protein</fullName>
    </submittedName>
</protein>
<evidence type="ECO:0000313" key="2">
    <source>
        <dbReference type="Proteomes" id="UP000315289"/>
    </source>
</evidence>
<accession>A0A557SRG7</accession>
<organism evidence="1 2">
    <name type="scientific">Candidatus Nitrosocosmicus arcticus</name>
    <dbReference type="NCBI Taxonomy" id="2035267"/>
    <lineage>
        <taxon>Archaea</taxon>
        <taxon>Nitrososphaerota</taxon>
        <taxon>Nitrososphaeria</taxon>
        <taxon>Nitrososphaerales</taxon>
        <taxon>Nitrososphaeraceae</taxon>
        <taxon>Candidatus Nitrosocosmicus</taxon>
    </lineage>
</organism>
<proteinExistence type="predicted"/>
<dbReference type="EMBL" id="VOAH01000019">
    <property type="protein sequence ID" value="TVP39189.1"/>
    <property type="molecule type" value="Genomic_DNA"/>
</dbReference>
<name>A0A557SRG7_9ARCH</name>
<keyword evidence="2" id="KW-1185">Reference proteome</keyword>
<reference evidence="1 2" key="1">
    <citation type="journal article" date="2019" name="Front. Microbiol.">
        <title>Ammonia Oxidation by the Arctic Terrestrial Thaumarchaeote Candidatus Nitrosocosmicus arcticus Is Stimulated by Increasing Temperatures.</title>
        <authorList>
            <person name="Alves R.J.E."/>
            <person name="Kerou M."/>
            <person name="Zappe A."/>
            <person name="Bittner R."/>
            <person name="Abby S.S."/>
            <person name="Schmidt H.A."/>
            <person name="Pfeifer K."/>
            <person name="Schleper C."/>
        </authorList>
    </citation>
    <scope>NUCLEOTIDE SEQUENCE [LARGE SCALE GENOMIC DNA]</scope>
    <source>
        <strain evidence="1 2">Kfb</strain>
    </source>
</reference>
<dbReference type="Proteomes" id="UP000315289">
    <property type="component" value="Unassembled WGS sequence"/>
</dbReference>
<dbReference type="AlphaFoldDB" id="A0A557SRG7"/>
<comment type="caution">
    <text evidence="1">The sequence shown here is derived from an EMBL/GenBank/DDBJ whole genome shotgun (WGS) entry which is preliminary data.</text>
</comment>
<sequence length="100" mass="11773">MGINMVYTSEDNKFKPFNLYFEPYISDSNAPNHSTLKLVNKDLALEIYLENNDNELIINQKIQRDLMLSYEKIVIEYDDSKQIFRTLKKVKANLENLVNP</sequence>